<feature type="signal peptide" evidence="1">
    <location>
        <begin position="1"/>
        <end position="18"/>
    </location>
</feature>
<comment type="caution">
    <text evidence="2">The sequence shown here is derived from an EMBL/GenBank/DDBJ whole genome shotgun (WGS) entry which is preliminary data.</text>
</comment>
<feature type="chain" id="PRO_5035308437" evidence="1">
    <location>
        <begin position="19"/>
        <end position="109"/>
    </location>
</feature>
<dbReference type="Proteomes" id="UP000785679">
    <property type="component" value="Unassembled WGS sequence"/>
</dbReference>
<dbReference type="EMBL" id="RRYP01019940">
    <property type="protein sequence ID" value="TNV73088.1"/>
    <property type="molecule type" value="Genomic_DNA"/>
</dbReference>
<evidence type="ECO:0000313" key="2">
    <source>
        <dbReference type="EMBL" id="TNV73088.1"/>
    </source>
</evidence>
<evidence type="ECO:0000313" key="3">
    <source>
        <dbReference type="Proteomes" id="UP000785679"/>
    </source>
</evidence>
<reference evidence="2" key="1">
    <citation type="submission" date="2019-06" db="EMBL/GenBank/DDBJ databases">
        <authorList>
            <person name="Zheng W."/>
        </authorList>
    </citation>
    <scope>NUCLEOTIDE SEQUENCE</scope>
    <source>
        <strain evidence="2">QDHG01</strain>
    </source>
</reference>
<gene>
    <name evidence="2" type="ORF">FGO68_gene16412</name>
</gene>
<organism evidence="2 3">
    <name type="scientific">Halteria grandinella</name>
    <dbReference type="NCBI Taxonomy" id="5974"/>
    <lineage>
        <taxon>Eukaryota</taxon>
        <taxon>Sar</taxon>
        <taxon>Alveolata</taxon>
        <taxon>Ciliophora</taxon>
        <taxon>Intramacronucleata</taxon>
        <taxon>Spirotrichea</taxon>
        <taxon>Stichotrichia</taxon>
        <taxon>Sporadotrichida</taxon>
        <taxon>Halteriidae</taxon>
        <taxon>Halteria</taxon>
    </lineage>
</organism>
<evidence type="ECO:0000256" key="1">
    <source>
        <dbReference type="SAM" id="SignalP"/>
    </source>
</evidence>
<protein>
    <submittedName>
        <fullName evidence="2">Uncharacterized protein</fullName>
    </submittedName>
</protein>
<proteinExistence type="predicted"/>
<accession>A0A8J8NDN8</accession>
<dbReference type="AlphaFoldDB" id="A0A8J8NDN8"/>
<keyword evidence="3" id="KW-1185">Reference proteome</keyword>
<name>A0A8J8NDN8_HALGN</name>
<keyword evidence="1" id="KW-0732">Signal</keyword>
<sequence>MLAIMELIVICLGTECNSQTKWTDPKLTQQRKNLALLDYFKIQYISSPEAIQYLIQRLENISNYIIPNPNEYGFNPSWSRLEDLDQRIKELPQHMKEGLQVKANQCNTY</sequence>